<dbReference type="Proteomes" id="UP001221898">
    <property type="component" value="Unassembled WGS sequence"/>
</dbReference>
<dbReference type="EMBL" id="JAINUG010000081">
    <property type="protein sequence ID" value="KAJ8399699.1"/>
    <property type="molecule type" value="Genomic_DNA"/>
</dbReference>
<comment type="caution">
    <text evidence="1">The sequence shown here is derived from an EMBL/GenBank/DDBJ whole genome shotgun (WGS) entry which is preliminary data.</text>
</comment>
<accession>A0AAD7SBT3</accession>
<evidence type="ECO:0000313" key="1">
    <source>
        <dbReference type="EMBL" id="KAJ8399699.1"/>
    </source>
</evidence>
<gene>
    <name evidence="1" type="ORF">AAFF_G00408040</name>
</gene>
<evidence type="ECO:0000313" key="2">
    <source>
        <dbReference type="Proteomes" id="UP001221898"/>
    </source>
</evidence>
<keyword evidence="2" id="KW-1185">Reference proteome</keyword>
<sequence length="72" mass="7915">MNNGECRMFSFDSTNAPQVNLRISLRGSRAARLQICHPLMGDTMAVPRGRLLAPAVTATRWGPMSSNNLRVT</sequence>
<protein>
    <submittedName>
        <fullName evidence="1">Uncharacterized protein</fullName>
    </submittedName>
</protein>
<organism evidence="1 2">
    <name type="scientific">Aldrovandia affinis</name>
    <dbReference type="NCBI Taxonomy" id="143900"/>
    <lineage>
        <taxon>Eukaryota</taxon>
        <taxon>Metazoa</taxon>
        <taxon>Chordata</taxon>
        <taxon>Craniata</taxon>
        <taxon>Vertebrata</taxon>
        <taxon>Euteleostomi</taxon>
        <taxon>Actinopterygii</taxon>
        <taxon>Neopterygii</taxon>
        <taxon>Teleostei</taxon>
        <taxon>Notacanthiformes</taxon>
        <taxon>Halosauridae</taxon>
        <taxon>Aldrovandia</taxon>
    </lineage>
</organism>
<reference evidence="1" key="1">
    <citation type="journal article" date="2023" name="Science">
        <title>Genome structures resolve the early diversification of teleost fishes.</title>
        <authorList>
            <person name="Parey E."/>
            <person name="Louis A."/>
            <person name="Montfort J."/>
            <person name="Bouchez O."/>
            <person name="Roques C."/>
            <person name="Iampietro C."/>
            <person name="Lluch J."/>
            <person name="Castinel A."/>
            <person name="Donnadieu C."/>
            <person name="Desvignes T."/>
            <person name="Floi Bucao C."/>
            <person name="Jouanno E."/>
            <person name="Wen M."/>
            <person name="Mejri S."/>
            <person name="Dirks R."/>
            <person name="Jansen H."/>
            <person name="Henkel C."/>
            <person name="Chen W.J."/>
            <person name="Zahm M."/>
            <person name="Cabau C."/>
            <person name="Klopp C."/>
            <person name="Thompson A.W."/>
            <person name="Robinson-Rechavi M."/>
            <person name="Braasch I."/>
            <person name="Lecointre G."/>
            <person name="Bobe J."/>
            <person name="Postlethwait J.H."/>
            <person name="Berthelot C."/>
            <person name="Roest Crollius H."/>
            <person name="Guiguen Y."/>
        </authorList>
    </citation>
    <scope>NUCLEOTIDE SEQUENCE</scope>
    <source>
        <strain evidence="1">NC1722</strain>
    </source>
</reference>
<proteinExistence type="predicted"/>
<name>A0AAD7SBT3_9TELE</name>
<dbReference type="AlphaFoldDB" id="A0AAD7SBT3"/>